<gene>
    <name evidence="1" type="ORF">GCM10010529_10060</name>
</gene>
<accession>A0ABP6LVW7</accession>
<evidence type="ECO:0000313" key="1">
    <source>
        <dbReference type="EMBL" id="GAA3058254.1"/>
    </source>
</evidence>
<name>A0ABP6LVW7_9MICC</name>
<dbReference type="EMBL" id="BAAAVT010000005">
    <property type="protein sequence ID" value="GAA3058254.1"/>
    <property type="molecule type" value="Genomic_DNA"/>
</dbReference>
<protein>
    <recommendedName>
        <fullName evidence="3">DUF3558 domain-containing protein</fullName>
    </recommendedName>
</protein>
<keyword evidence="2" id="KW-1185">Reference proteome</keyword>
<evidence type="ECO:0000313" key="2">
    <source>
        <dbReference type="Proteomes" id="UP001500236"/>
    </source>
</evidence>
<evidence type="ECO:0008006" key="3">
    <source>
        <dbReference type="Google" id="ProtNLM"/>
    </source>
</evidence>
<dbReference type="Proteomes" id="UP001500236">
    <property type="component" value="Unassembled WGS sequence"/>
</dbReference>
<comment type="caution">
    <text evidence="1">The sequence shown here is derived from an EMBL/GenBank/DDBJ whole genome shotgun (WGS) entry which is preliminary data.</text>
</comment>
<reference evidence="2" key="1">
    <citation type="journal article" date="2019" name="Int. J. Syst. Evol. Microbiol.">
        <title>The Global Catalogue of Microorganisms (GCM) 10K type strain sequencing project: providing services to taxonomists for standard genome sequencing and annotation.</title>
        <authorList>
            <consortium name="The Broad Institute Genomics Platform"/>
            <consortium name="The Broad Institute Genome Sequencing Center for Infectious Disease"/>
            <person name="Wu L."/>
            <person name="Ma J."/>
        </authorList>
    </citation>
    <scope>NUCLEOTIDE SEQUENCE [LARGE SCALE GENOMIC DNA]</scope>
    <source>
        <strain evidence="2">JCM 14309</strain>
    </source>
</reference>
<organism evidence="1 2">
    <name type="scientific">Nesterenkonia aethiopica</name>
    <dbReference type="NCBI Taxonomy" id="269144"/>
    <lineage>
        <taxon>Bacteria</taxon>
        <taxon>Bacillati</taxon>
        <taxon>Actinomycetota</taxon>
        <taxon>Actinomycetes</taxon>
        <taxon>Micrococcales</taxon>
        <taxon>Micrococcaceae</taxon>
        <taxon>Nesterenkonia</taxon>
    </lineage>
</organism>
<proteinExistence type="predicted"/>
<sequence length="288" mass="30671">MGVTPNTGSDRPEGDGGMSLRGAAAVVTVLPLLLTGCITLSDPDEHDPDAGETGVGAETDAGAPTVDALLDVETLETLVPSGRDVPDGYTLEEPNASEDDPGWTWEDWRSQIAGDEVLDDWEASIPDDADPVQEALCTASMAEHRQAILDAIDALEASDAADATGNSWVWETYRGEDGEVIEVTLEGYPAVVGGDLDEAWHQRSVDCWPVINHAQEDPYARHLELDGLLGVATGSTDEGTEINVTADHGQLWVNYTALSERPGDVDALLTTVQEIHSHILERLGAHAD</sequence>